<dbReference type="EMBL" id="JAKNHQ010000005">
    <property type="protein sequence ID" value="MCG4610313.1"/>
    <property type="molecule type" value="Genomic_DNA"/>
</dbReference>
<dbReference type="InterPro" id="IPR006680">
    <property type="entry name" value="Amidohydro-rel"/>
</dbReference>
<dbReference type="InterPro" id="IPR032465">
    <property type="entry name" value="ACMSD"/>
</dbReference>
<evidence type="ECO:0000256" key="1">
    <source>
        <dbReference type="ARBA" id="ARBA00023239"/>
    </source>
</evidence>
<feature type="domain" description="Amidohydrolase-related" evidence="2">
    <location>
        <begin position="61"/>
        <end position="262"/>
    </location>
</feature>
<reference evidence="3 4" key="1">
    <citation type="submission" date="2022-01" db="EMBL/GenBank/DDBJ databases">
        <title>Collection of gut derived symbiotic bacterial strains cultured from healthy donors.</title>
        <authorList>
            <person name="Lin H."/>
            <person name="Kohout C."/>
            <person name="Waligurski E."/>
            <person name="Pamer E.G."/>
        </authorList>
    </citation>
    <scope>NUCLEOTIDE SEQUENCE [LARGE SCALE GENOMIC DNA]</scope>
    <source>
        <strain evidence="3 4">DFI.7.58</strain>
    </source>
</reference>
<name>A0ABS9MHM3_9FIRM</name>
<dbReference type="SUPFAM" id="SSF51556">
    <property type="entry name" value="Metallo-dependent hydrolases"/>
    <property type="match status" value="1"/>
</dbReference>
<proteinExistence type="predicted"/>
<gene>
    <name evidence="3" type="ORF">L0P57_05140</name>
</gene>
<dbReference type="InterPro" id="IPR032466">
    <property type="entry name" value="Metal_Hydrolase"/>
</dbReference>
<dbReference type="RefSeq" id="WP_237966588.1">
    <property type="nucleotide sequence ID" value="NZ_JAKNHQ010000005.1"/>
</dbReference>
<protein>
    <submittedName>
        <fullName evidence="3">Amidohydrolase family protein</fullName>
    </submittedName>
</protein>
<sequence>MLIDAHVHMFSEKIAQKALTNLANICKSPYFTNGTLSDTKEKLKSWGVDAAMAMNIATKPSQQTVVNNWAASIDDPNIYSFGSIHPDAPDALDELQRIKDLGLYGVKLHPDYQGFLIDDPKMFPIYDAISSLGLPVTFHTGWDPLSPDLIHATPQAVAKVVKLFPHMTVIAAHMGGMARYQEAEEYVAGLPLYIDTAMSARLCSPEQFERLVSKHGSERVLFASDCPWSRSCDEFAFIERTHLTDREKENIYYKNAQRVLGLSQ</sequence>
<dbReference type="CDD" id="cd01292">
    <property type="entry name" value="metallo-dependent_hydrolases"/>
    <property type="match status" value="1"/>
</dbReference>
<keyword evidence="1" id="KW-0456">Lyase</keyword>
<dbReference type="Proteomes" id="UP001298681">
    <property type="component" value="Unassembled WGS sequence"/>
</dbReference>
<dbReference type="PANTHER" id="PTHR21240">
    <property type="entry name" value="2-AMINO-3-CARBOXYLMUCONATE-6-SEMIALDEHYDE DECARBOXYLASE"/>
    <property type="match status" value="1"/>
</dbReference>
<evidence type="ECO:0000259" key="2">
    <source>
        <dbReference type="Pfam" id="PF04909"/>
    </source>
</evidence>
<accession>A0ABS9MHM3</accession>
<dbReference type="Pfam" id="PF04909">
    <property type="entry name" value="Amidohydro_2"/>
    <property type="match status" value="1"/>
</dbReference>
<dbReference type="PANTHER" id="PTHR21240:SF28">
    <property type="entry name" value="ISO-OROTATE DECARBOXYLASE (EUROFUNG)"/>
    <property type="match status" value="1"/>
</dbReference>
<comment type="caution">
    <text evidence="3">The sequence shown here is derived from an EMBL/GenBank/DDBJ whole genome shotgun (WGS) entry which is preliminary data.</text>
</comment>
<evidence type="ECO:0000313" key="3">
    <source>
        <dbReference type="EMBL" id="MCG4610313.1"/>
    </source>
</evidence>
<dbReference type="Gene3D" id="3.20.20.140">
    <property type="entry name" value="Metal-dependent hydrolases"/>
    <property type="match status" value="1"/>
</dbReference>
<evidence type="ECO:0000313" key="4">
    <source>
        <dbReference type="Proteomes" id="UP001298681"/>
    </source>
</evidence>
<organism evidence="3 4">
    <name type="scientific">Anaeromassilibacillus senegalensis</name>
    <dbReference type="NCBI Taxonomy" id="1673717"/>
    <lineage>
        <taxon>Bacteria</taxon>
        <taxon>Bacillati</taxon>
        <taxon>Bacillota</taxon>
        <taxon>Clostridia</taxon>
        <taxon>Eubacteriales</taxon>
        <taxon>Acutalibacteraceae</taxon>
        <taxon>Anaeromassilibacillus</taxon>
    </lineage>
</organism>
<keyword evidence="4" id="KW-1185">Reference proteome</keyword>